<evidence type="ECO:0000256" key="1">
    <source>
        <dbReference type="SAM" id="MobiDB-lite"/>
    </source>
</evidence>
<dbReference type="InterPro" id="IPR036875">
    <property type="entry name" value="Znf_CCHC_sf"/>
</dbReference>
<name>A0A6L2KP77_TANCI</name>
<feature type="compositionally biased region" description="Polar residues" evidence="1">
    <location>
        <begin position="176"/>
        <end position="185"/>
    </location>
</feature>
<reference evidence="2" key="1">
    <citation type="journal article" date="2019" name="Sci. Rep.">
        <title>Draft genome of Tanacetum cinerariifolium, the natural source of mosquito coil.</title>
        <authorList>
            <person name="Yamashiro T."/>
            <person name="Shiraishi A."/>
            <person name="Satake H."/>
            <person name="Nakayama K."/>
        </authorList>
    </citation>
    <scope>NUCLEOTIDE SEQUENCE</scope>
</reference>
<feature type="compositionally biased region" description="Basic and acidic residues" evidence="1">
    <location>
        <begin position="155"/>
        <end position="164"/>
    </location>
</feature>
<comment type="caution">
    <text evidence="2">The sequence shown here is derived from an EMBL/GenBank/DDBJ whole genome shotgun (WGS) entry which is preliminary data.</text>
</comment>
<feature type="compositionally biased region" description="Basic residues" evidence="1">
    <location>
        <begin position="647"/>
        <end position="656"/>
    </location>
</feature>
<feature type="region of interest" description="Disordered" evidence="1">
    <location>
        <begin position="642"/>
        <end position="670"/>
    </location>
</feature>
<organism evidence="2">
    <name type="scientific">Tanacetum cinerariifolium</name>
    <name type="common">Dalmatian daisy</name>
    <name type="synonym">Chrysanthemum cinerariifolium</name>
    <dbReference type="NCBI Taxonomy" id="118510"/>
    <lineage>
        <taxon>Eukaryota</taxon>
        <taxon>Viridiplantae</taxon>
        <taxon>Streptophyta</taxon>
        <taxon>Embryophyta</taxon>
        <taxon>Tracheophyta</taxon>
        <taxon>Spermatophyta</taxon>
        <taxon>Magnoliopsida</taxon>
        <taxon>eudicotyledons</taxon>
        <taxon>Gunneridae</taxon>
        <taxon>Pentapetalae</taxon>
        <taxon>asterids</taxon>
        <taxon>campanulids</taxon>
        <taxon>Asterales</taxon>
        <taxon>Asteraceae</taxon>
        <taxon>Asteroideae</taxon>
        <taxon>Anthemideae</taxon>
        <taxon>Anthemidinae</taxon>
        <taxon>Tanacetum</taxon>
    </lineage>
</organism>
<feature type="region of interest" description="Disordered" evidence="1">
    <location>
        <begin position="607"/>
        <end position="629"/>
    </location>
</feature>
<accession>A0A6L2KP77</accession>
<protein>
    <submittedName>
        <fullName evidence="2">Ribonuclease H-like domain-containing protein</fullName>
    </submittedName>
</protein>
<dbReference type="GO" id="GO:0008270">
    <property type="term" value="F:zinc ion binding"/>
    <property type="evidence" value="ECO:0007669"/>
    <property type="project" value="InterPro"/>
</dbReference>
<dbReference type="SUPFAM" id="SSF57756">
    <property type="entry name" value="Retrovirus zinc finger-like domains"/>
    <property type="match status" value="1"/>
</dbReference>
<dbReference type="EMBL" id="BKCJ010002632">
    <property type="protein sequence ID" value="GEU49895.1"/>
    <property type="molecule type" value="Genomic_DNA"/>
</dbReference>
<gene>
    <name evidence="2" type="ORF">Tci_021873</name>
</gene>
<dbReference type="GO" id="GO:0003676">
    <property type="term" value="F:nucleic acid binding"/>
    <property type="evidence" value="ECO:0007669"/>
    <property type="project" value="InterPro"/>
</dbReference>
<dbReference type="AlphaFoldDB" id="A0A6L2KP77"/>
<evidence type="ECO:0000313" key="2">
    <source>
        <dbReference type="EMBL" id="GEU49895.1"/>
    </source>
</evidence>
<feature type="region of interest" description="Disordered" evidence="1">
    <location>
        <begin position="153"/>
        <end position="186"/>
    </location>
</feature>
<proteinExistence type="predicted"/>
<sequence length="695" mass="79273">MGDENPIRALGDYSIPSHEGYRNIIELPEGNNLDPSPHGRILLPDSLLNSFHREGLQNSTKISRCSKNIMDNLYSKHGLVLRTFSKNSLIMASTFGFKSKFFMTMSISSQDEPLTNRPVYFMENPEQAFVEYISSGIDDAGGKCSIDTITIHPKLQSDSHDNKPKKMRKKRETAPKSHSNSSTPLDPSISFLTKKFLKFNSLFELLESIPPSPNAKLVCTKEEEGDVMFIEIIPKDDDSCKEEPKAEGQEVEYLYIFLTRSELAYHKYLMCGPIPSIFLRNPIITEGCPSNLKIPCNIRNLNVERAYIDLKYPLNIMTQMMYNWIIRRKLNPREDANKGISNFRGRIKGTHVFIGNFTYVIDLMIVEDISSILYPRYFSFGRHLDELHVTWAHLEKKWMRLRTNTKTLEYLCSQSLETASQAIHDAVTPHQVTTSQYLRRRPVTTEEKAQKKNDVKARSMLLMTLPNEHLMIFNQYKDAKILFAATEIRFGGNKATRKTQKTLLKQLTASIKVSTVNLSDANMYAFLSNRSNGSQLVHGDLEQIHEDDLEEMDLKLQLTLLSMRAKTFFQKTRRKITINGSDTTGFDKSKLEYFNCHKIGHFSKECRQPRNQDSRSWNQDSSRRTVNVEETPPKAMVAIDGVGQTPGRRKGGRGGRVKANVVQSSTSGERRNYVVSDGAAVSGLNNDQWETLKTF</sequence>